<feature type="region of interest" description="Disordered" evidence="1">
    <location>
        <begin position="22"/>
        <end position="58"/>
    </location>
</feature>
<dbReference type="EMBL" id="NMUH01000052">
    <property type="protein sequence ID" value="MQL69984.1"/>
    <property type="molecule type" value="Genomic_DNA"/>
</dbReference>
<organism evidence="2 3">
    <name type="scientific">Colocasia esculenta</name>
    <name type="common">Wild taro</name>
    <name type="synonym">Arum esculentum</name>
    <dbReference type="NCBI Taxonomy" id="4460"/>
    <lineage>
        <taxon>Eukaryota</taxon>
        <taxon>Viridiplantae</taxon>
        <taxon>Streptophyta</taxon>
        <taxon>Embryophyta</taxon>
        <taxon>Tracheophyta</taxon>
        <taxon>Spermatophyta</taxon>
        <taxon>Magnoliopsida</taxon>
        <taxon>Liliopsida</taxon>
        <taxon>Araceae</taxon>
        <taxon>Aroideae</taxon>
        <taxon>Colocasieae</taxon>
        <taxon>Colocasia</taxon>
    </lineage>
</organism>
<evidence type="ECO:0000256" key="1">
    <source>
        <dbReference type="SAM" id="MobiDB-lite"/>
    </source>
</evidence>
<comment type="caution">
    <text evidence="2">The sequence shown here is derived from an EMBL/GenBank/DDBJ whole genome shotgun (WGS) entry which is preliminary data.</text>
</comment>
<sequence>MTKPIYNDPMLRKGIYSLNRHQASPMKQRFRKEQRFEEDTLRKKSGNTRSIRPNVKNKYKEHAQQKLQTLANPTLHLEISEEKGQSFSSTNIPLRGHRRTIYKQNPHVKGLIPPNRWNLPSIKGNGTFHRLGGGGMPSN</sequence>
<reference evidence="2" key="1">
    <citation type="submission" date="2017-07" db="EMBL/GenBank/DDBJ databases">
        <title>Taro Niue Genome Assembly and Annotation.</title>
        <authorList>
            <person name="Atibalentja N."/>
            <person name="Keating K."/>
            <person name="Fields C.J."/>
        </authorList>
    </citation>
    <scope>NUCLEOTIDE SEQUENCE</scope>
    <source>
        <strain evidence="2">Niue_2</strain>
        <tissue evidence="2">Leaf</tissue>
    </source>
</reference>
<feature type="compositionally biased region" description="Basic and acidic residues" evidence="1">
    <location>
        <begin position="31"/>
        <end position="42"/>
    </location>
</feature>
<feature type="region of interest" description="Disordered" evidence="1">
    <location>
        <begin position="81"/>
        <end position="100"/>
    </location>
</feature>
<keyword evidence="3" id="KW-1185">Reference proteome</keyword>
<dbReference type="Proteomes" id="UP000652761">
    <property type="component" value="Unassembled WGS sequence"/>
</dbReference>
<evidence type="ECO:0000313" key="2">
    <source>
        <dbReference type="EMBL" id="MQL69984.1"/>
    </source>
</evidence>
<protein>
    <submittedName>
        <fullName evidence="2">Uncharacterized protein</fullName>
    </submittedName>
</protein>
<accession>A0A843TKC1</accession>
<proteinExistence type="predicted"/>
<dbReference type="AlphaFoldDB" id="A0A843TKC1"/>
<evidence type="ECO:0000313" key="3">
    <source>
        <dbReference type="Proteomes" id="UP000652761"/>
    </source>
</evidence>
<name>A0A843TKC1_COLES</name>
<gene>
    <name evidence="2" type="ORF">Taro_002270</name>
</gene>